<dbReference type="PANTHER" id="PTHR43283:SF3">
    <property type="entry name" value="BETA-LACTAMASE FAMILY PROTEIN (AFU_ORTHOLOGUE AFUA_5G07500)"/>
    <property type="match status" value="1"/>
</dbReference>
<protein>
    <submittedName>
        <fullName evidence="2">Beta-lactamase/transpeptidase-like protein</fullName>
    </submittedName>
</protein>
<dbReference type="InterPro" id="IPR001466">
    <property type="entry name" value="Beta-lactam-related"/>
</dbReference>
<dbReference type="SUPFAM" id="SSF56601">
    <property type="entry name" value="beta-lactamase/transpeptidase-like"/>
    <property type="match status" value="1"/>
</dbReference>
<dbReference type="EMBL" id="ML978137">
    <property type="protein sequence ID" value="KAF2093675.1"/>
    <property type="molecule type" value="Genomic_DNA"/>
</dbReference>
<keyword evidence="3" id="KW-1185">Reference proteome</keyword>
<evidence type="ECO:0000259" key="1">
    <source>
        <dbReference type="Pfam" id="PF00144"/>
    </source>
</evidence>
<evidence type="ECO:0000313" key="3">
    <source>
        <dbReference type="Proteomes" id="UP000799772"/>
    </source>
</evidence>
<organism evidence="2 3">
    <name type="scientific">Rhizodiscina lignyota</name>
    <dbReference type="NCBI Taxonomy" id="1504668"/>
    <lineage>
        <taxon>Eukaryota</taxon>
        <taxon>Fungi</taxon>
        <taxon>Dikarya</taxon>
        <taxon>Ascomycota</taxon>
        <taxon>Pezizomycotina</taxon>
        <taxon>Dothideomycetes</taxon>
        <taxon>Pleosporomycetidae</taxon>
        <taxon>Aulographales</taxon>
        <taxon>Rhizodiscinaceae</taxon>
        <taxon>Rhizodiscina</taxon>
    </lineage>
</organism>
<dbReference type="Proteomes" id="UP000799772">
    <property type="component" value="Unassembled WGS sequence"/>
</dbReference>
<gene>
    <name evidence="2" type="ORF">NA57DRAFT_48084</name>
</gene>
<dbReference type="PANTHER" id="PTHR43283">
    <property type="entry name" value="BETA-LACTAMASE-RELATED"/>
    <property type="match status" value="1"/>
</dbReference>
<dbReference type="Pfam" id="PF00144">
    <property type="entry name" value="Beta-lactamase"/>
    <property type="match status" value="1"/>
</dbReference>
<feature type="domain" description="Beta-lactamase-related" evidence="1">
    <location>
        <begin position="26"/>
        <end position="437"/>
    </location>
</feature>
<reference evidence="2" key="1">
    <citation type="journal article" date="2020" name="Stud. Mycol.">
        <title>101 Dothideomycetes genomes: a test case for predicting lifestyles and emergence of pathogens.</title>
        <authorList>
            <person name="Haridas S."/>
            <person name="Albert R."/>
            <person name="Binder M."/>
            <person name="Bloem J."/>
            <person name="Labutti K."/>
            <person name="Salamov A."/>
            <person name="Andreopoulos B."/>
            <person name="Baker S."/>
            <person name="Barry K."/>
            <person name="Bills G."/>
            <person name="Bluhm B."/>
            <person name="Cannon C."/>
            <person name="Castanera R."/>
            <person name="Culley D."/>
            <person name="Daum C."/>
            <person name="Ezra D."/>
            <person name="Gonzalez J."/>
            <person name="Henrissat B."/>
            <person name="Kuo A."/>
            <person name="Liang C."/>
            <person name="Lipzen A."/>
            <person name="Lutzoni F."/>
            <person name="Magnuson J."/>
            <person name="Mondo S."/>
            <person name="Nolan M."/>
            <person name="Ohm R."/>
            <person name="Pangilinan J."/>
            <person name="Park H.-J."/>
            <person name="Ramirez L."/>
            <person name="Alfaro M."/>
            <person name="Sun H."/>
            <person name="Tritt A."/>
            <person name="Yoshinaga Y."/>
            <person name="Zwiers L.-H."/>
            <person name="Turgeon B."/>
            <person name="Goodwin S."/>
            <person name="Spatafora J."/>
            <person name="Crous P."/>
            <person name="Grigoriev I."/>
        </authorList>
    </citation>
    <scope>NUCLEOTIDE SEQUENCE</scope>
    <source>
        <strain evidence="2">CBS 133067</strain>
    </source>
</reference>
<dbReference type="InterPro" id="IPR012338">
    <property type="entry name" value="Beta-lactam/transpept-like"/>
</dbReference>
<dbReference type="OrthoDB" id="428260at2759"/>
<accession>A0A9P4I6L6</accession>
<dbReference type="InterPro" id="IPR050789">
    <property type="entry name" value="Diverse_Enzym_Activities"/>
</dbReference>
<sequence>MAPSARLSPEGVEKIKKILDQHTEENANKVPGAQISILDTKGNQLVHYASGKIVRSDKHDEKRDLAVDDVWRGFSTGKLLLVIMALQLAERGVLDLDDPTLMEKHFPEMAKLKILDGYEDTADGPSSKKALWKDRQKPVTPRMMLNHTCGVSNGWLDGDYREYRMLVPPMNPDLDAVESFWQTITDPTYFFFTMEPGDRFRYSFGPDMLAIILEHMIGENLGNYITKNVIVPLGLKNTYIKHMMEPTPPLEKLYTPYMRGANGLEATPWSEETNYNRSKLPSNYAEYKVFPEGNKHGYSVSGEMYYSAGDYATILAALLNDGVSPTTGARILKPESVKEMAKPNLTPEQLSYRLFAEDGPICKKLDMDTFNPGGNIGLACAVQGKDRVMPDSEKKSGRKAGSAYWYGLGNSEWWVDWESGIAVTIASHYFPWNDEAFRAMVDELEGVIYDALEN</sequence>
<name>A0A9P4I6L6_9PEZI</name>
<evidence type="ECO:0000313" key="2">
    <source>
        <dbReference type="EMBL" id="KAF2093675.1"/>
    </source>
</evidence>
<proteinExistence type="predicted"/>
<dbReference type="AlphaFoldDB" id="A0A9P4I6L6"/>
<comment type="caution">
    <text evidence="2">The sequence shown here is derived from an EMBL/GenBank/DDBJ whole genome shotgun (WGS) entry which is preliminary data.</text>
</comment>
<dbReference type="Gene3D" id="3.40.710.10">
    <property type="entry name" value="DD-peptidase/beta-lactamase superfamily"/>
    <property type="match status" value="1"/>
</dbReference>